<dbReference type="EC" id="2.7.7.7" evidence="7"/>
<dbReference type="PANTHER" id="PTHR32294">
    <property type="entry name" value="DNA POLYMERASE III SUBUNIT ALPHA"/>
    <property type="match status" value="1"/>
</dbReference>
<dbReference type="Pfam" id="PF07733">
    <property type="entry name" value="DNA_pol3_alpha"/>
    <property type="match status" value="1"/>
</dbReference>
<evidence type="ECO:0000256" key="2">
    <source>
        <dbReference type="ARBA" id="ARBA00022695"/>
    </source>
</evidence>
<feature type="domain" description="DNA polymerase III alpha subunit finger" evidence="6">
    <location>
        <begin position="95"/>
        <end position="174"/>
    </location>
</feature>
<dbReference type="InterPro" id="IPR040982">
    <property type="entry name" value="DNA_pol3_finger"/>
</dbReference>
<evidence type="ECO:0000259" key="5">
    <source>
        <dbReference type="Pfam" id="PF07733"/>
    </source>
</evidence>
<sequence length="174" mass="18748">QEIGITLERALESGDLRDAGAADEQVQQLLDYARQLEGAPRHASVHAAGVVIAPSPVWEHVPLQKMQDGSIVTQFPMTTLEELGLLKMDFLGLRTLTVVSEARRLAAAEGGPVAAMADLPPDDAKTFAMLSAGDTWGVFQLESAGMTDMLREMKPNHVEDIIAAVSLYRPGPME</sequence>
<keyword evidence="3" id="KW-0235">DNA replication</keyword>
<proteinExistence type="predicted"/>
<comment type="caution">
    <text evidence="7">The sequence shown here is derived from an EMBL/GenBank/DDBJ whole genome shotgun (WGS) entry which is preliminary data.</text>
</comment>
<keyword evidence="2 7" id="KW-0548">Nucleotidyltransferase</keyword>
<dbReference type="GO" id="GO:0003887">
    <property type="term" value="F:DNA-directed DNA polymerase activity"/>
    <property type="evidence" value="ECO:0007669"/>
    <property type="project" value="UniProtKB-KW"/>
</dbReference>
<name>T0Y2I9_9ZZZZ</name>
<reference evidence="7" key="1">
    <citation type="submission" date="2013-08" db="EMBL/GenBank/DDBJ databases">
        <authorList>
            <person name="Mendez C."/>
            <person name="Richter M."/>
            <person name="Ferrer M."/>
            <person name="Sanchez J."/>
        </authorList>
    </citation>
    <scope>NUCLEOTIDE SEQUENCE</scope>
</reference>
<evidence type="ECO:0000313" key="7">
    <source>
        <dbReference type="EMBL" id="EQD27213.1"/>
    </source>
</evidence>
<dbReference type="InterPro" id="IPR004805">
    <property type="entry name" value="DnaE2/DnaE/PolC"/>
</dbReference>
<dbReference type="GO" id="GO:0006260">
    <property type="term" value="P:DNA replication"/>
    <property type="evidence" value="ECO:0007669"/>
    <property type="project" value="UniProtKB-KW"/>
</dbReference>
<feature type="non-terminal residue" evidence="7">
    <location>
        <position position="174"/>
    </location>
</feature>
<feature type="domain" description="Bacterial DNA polymerase III alpha subunit NTPase" evidence="5">
    <location>
        <begin position="3"/>
        <end position="92"/>
    </location>
</feature>
<accession>T0Y2I9</accession>
<dbReference type="InterPro" id="IPR011708">
    <property type="entry name" value="DNA_pol3_alpha_NTPase_dom"/>
</dbReference>
<dbReference type="EMBL" id="AUZX01016070">
    <property type="protein sequence ID" value="EQD27213.1"/>
    <property type="molecule type" value="Genomic_DNA"/>
</dbReference>
<dbReference type="PANTHER" id="PTHR32294:SF0">
    <property type="entry name" value="DNA POLYMERASE III SUBUNIT ALPHA"/>
    <property type="match status" value="1"/>
</dbReference>
<dbReference type="GO" id="GO:0008408">
    <property type="term" value="F:3'-5' exonuclease activity"/>
    <property type="evidence" value="ECO:0007669"/>
    <property type="project" value="InterPro"/>
</dbReference>
<evidence type="ECO:0000259" key="6">
    <source>
        <dbReference type="Pfam" id="PF17657"/>
    </source>
</evidence>
<evidence type="ECO:0000256" key="1">
    <source>
        <dbReference type="ARBA" id="ARBA00022679"/>
    </source>
</evidence>
<evidence type="ECO:0000256" key="4">
    <source>
        <dbReference type="ARBA" id="ARBA00022932"/>
    </source>
</evidence>
<evidence type="ECO:0000256" key="3">
    <source>
        <dbReference type="ARBA" id="ARBA00022705"/>
    </source>
</evidence>
<keyword evidence="4" id="KW-0239">DNA-directed DNA polymerase</keyword>
<dbReference type="InterPro" id="IPR041931">
    <property type="entry name" value="DNA_pol3_alpha_thumb_dom"/>
</dbReference>
<protein>
    <submittedName>
        <fullName evidence="7">Bacterial DNA polymerase III, alpha subunit domain protein</fullName>
        <ecNumber evidence="7">2.7.7.7</ecNumber>
    </submittedName>
</protein>
<dbReference type="Gene3D" id="1.10.10.1600">
    <property type="entry name" value="Bacterial DNA polymerase III alpha subunit, thumb domain"/>
    <property type="match status" value="1"/>
</dbReference>
<dbReference type="AlphaFoldDB" id="T0Y2I9"/>
<dbReference type="Pfam" id="PF17657">
    <property type="entry name" value="DNA_pol3_finger"/>
    <property type="match status" value="1"/>
</dbReference>
<reference evidence="7" key="2">
    <citation type="journal article" date="2014" name="ISME J.">
        <title>Microbial stratification in low pH oxic and suboxic macroscopic growths along an acid mine drainage.</title>
        <authorList>
            <person name="Mendez-Garcia C."/>
            <person name="Mesa V."/>
            <person name="Sprenger R.R."/>
            <person name="Richter M."/>
            <person name="Diez M.S."/>
            <person name="Solano J."/>
            <person name="Bargiela R."/>
            <person name="Golyshina O.V."/>
            <person name="Manteca A."/>
            <person name="Ramos J.L."/>
            <person name="Gallego J.R."/>
            <person name="Llorente I."/>
            <person name="Martins Dos Santos V.A."/>
            <person name="Jensen O.N."/>
            <person name="Pelaez A.I."/>
            <person name="Sanchez J."/>
            <person name="Ferrer M."/>
        </authorList>
    </citation>
    <scope>NUCLEOTIDE SEQUENCE</scope>
</reference>
<feature type="non-terminal residue" evidence="7">
    <location>
        <position position="1"/>
    </location>
</feature>
<organism evidence="7">
    <name type="scientific">mine drainage metagenome</name>
    <dbReference type="NCBI Taxonomy" id="410659"/>
    <lineage>
        <taxon>unclassified sequences</taxon>
        <taxon>metagenomes</taxon>
        <taxon>ecological metagenomes</taxon>
    </lineage>
</organism>
<gene>
    <name evidence="7" type="ORF">B1A_21738</name>
</gene>
<keyword evidence="1 7" id="KW-0808">Transferase</keyword>